<dbReference type="PANTHER" id="PTHR33337">
    <property type="entry name" value="GFA DOMAIN-CONTAINING PROTEIN"/>
    <property type="match status" value="1"/>
</dbReference>
<dbReference type="InterPro" id="IPR006913">
    <property type="entry name" value="CENP-V/GFA"/>
</dbReference>
<dbReference type="EMBL" id="JAHWDQ010000002">
    <property type="protein sequence ID" value="MBW2941256.1"/>
    <property type="molecule type" value="Genomic_DNA"/>
</dbReference>
<dbReference type="Pfam" id="PF04828">
    <property type="entry name" value="GFA"/>
    <property type="match status" value="1"/>
</dbReference>
<evidence type="ECO:0000259" key="1">
    <source>
        <dbReference type="PROSITE" id="PS51891"/>
    </source>
</evidence>
<organism evidence="2 3">
    <name type="scientific">Zhongshania aquimaris</name>
    <dbReference type="NCBI Taxonomy" id="2857107"/>
    <lineage>
        <taxon>Bacteria</taxon>
        <taxon>Pseudomonadati</taxon>
        <taxon>Pseudomonadota</taxon>
        <taxon>Gammaproteobacteria</taxon>
        <taxon>Cellvibrionales</taxon>
        <taxon>Spongiibacteraceae</taxon>
        <taxon>Zhongshania</taxon>
    </lineage>
</organism>
<dbReference type="PANTHER" id="PTHR33337:SF33">
    <property type="entry name" value="CENP-V_GFA DOMAIN-CONTAINING PROTEIN"/>
    <property type="match status" value="1"/>
</dbReference>
<proteinExistence type="predicted"/>
<evidence type="ECO:0000313" key="2">
    <source>
        <dbReference type="EMBL" id="MBW2941256.1"/>
    </source>
</evidence>
<keyword evidence="3" id="KW-1185">Reference proteome</keyword>
<sequence length="156" mass="17660">MATYQGGCSCGETRYQLMRGPMIVHCCHCCWCQRESGSAFAVNGLIEAVEVQLLRGEPEVIDTPSNSGGGQQITRCSICRIALWSNYSAAKDAIRFVRMGTLDKPQAFPPDIHIFTSSKQSWINLENERFVVDEYYRRSDYWSEQNIARYKAAMGK</sequence>
<evidence type="ECO:0000313" key="3">
    <source>
        <dbReference type="Proteomes" id="UP001166291"/>
    </source>
</evidence>
<comment type="caution">
    <text evidence="2">The sequence shown here is derived from an EMBL/GenBank/DDBJ whole genome shotgun (WGS) entry which is preliminary data.</text>
</comment>
<dbReference type="Proteomes" id="UP001166291">
    <property type="component" value="Unassembled WGS sequence"/>
</dbReference>
<gene>
    <name evidence="2" type="ORF">KXJ70_10725</name>
</gene>
<feature type="domain" description="CENP-V/GFA" evidence="1">
    <location>
        <begin position="4"/>
        <end position="111"/>
    </location>
</feature>
<protein>
    <submittedName>
        <fullName evidence="2">GFA family protein</fullName>
    </submittedName>
</protein>
<name>A0ABS6VSL1_9GAMM</name>
<dbReference type="PROSITE" id="PS51891">
    <property type="entry name" value="CENP_V_GFA"/>
    <property type="match status" value="1"/>
</dbReference>
<reference evidence="2" key="1">
    <citation type="submission" date="2021-07" db="EMBL/GenBank/DDBJ databases">
        <title>Zhongshania sp. CAU 1632 isolated from seawater.</title>
        <authorList>
            <person name="Kim W."/>
        </authorList>
    </citation>
    <scope>NUCLEOTIDE SEQUENCE</scope>
    <source>
        <strain evidence="2">CAU 1632</strain>
    </source>
</reference>
<dbReference type="RefSeq" id="WP_219043499.1">
    <property type="nucleotide sequence ID" value="NZ_JAHWDQ010000002.1"/>
</dbReference>
<accession>A0ABS6VSL1</accession>